<dbReference type="AlphaFoldDB" id="A0A9P0CMB2"/>
<proteinExistence type="predicted"/>
<dbReference type="InterPro" id="IPR052958">
    <property type="entry name" value="IFN-induced_PKR_regulator"/>
</dbReference>
<dbReference type="PANTHER" id="PTHR46289">
    <property type="entry name" value="52 KDA REPRESSOR OF THE INHIBITOR OF THE PROTEIN KINASE-LIKE PROTEIN-RELATED"/>
    <property type="match status" value="1"/>
</dbReference>
<dbReference type="Proteomes" id="UP001153636">
    <property type="component" value="Chromosome 2"/>
</dbReference>
<organism evidence="1 2">
    <name type="scientific">Psylliodes chrysocephalus</name>
    <dbReference type="NCBI Taxonomy" id="3402493"/>
    <lineage>
        <taxon>Eukaryota</taxon>
        <taxon>Metazoa</taxon>
        <taxon>Ecdysozoa</taxon>
        <taxon>Arthropoda</taxon>
        <taxon>Hexapoda</taxon>
        <taxon>Insecta</taxon>
        <taxon>Pterygota</taxon>
        <taxon>Neoptera</taxon>
        <taxon>Endopterygota</taxon>
        <taxon>Coleoptera</taxon>
        <taxon>Polyphaga</taxon>
        <taxon>Cucujiformia</taxon>
        <taxon>Chrysomeloidea</taxon>
        <taxon>Chrysomelidae</taxon>
        <taxon>Galerucinae</taxon>
        <taxon>Alticini</taxon>
        <taxon>Psylliodes</taxon>
    </lineage>
</organism>
<evidence type="ECO:0000313" key="1">
    <source>
        <dbReference type="EMBL" id="CAH1105987.1"/>
    </source>
</evidence>
<gene>
    <name evidence="1" type="ORF">PSYICH_LOCUS6859</name>
</gene>
<name>A0A9P0CMB2_9CUCU</name>
<keyword evidence="2" id="KW-1185">Reference proteome</keyword>
<reference evidence="1" key="1">
    <citation type="submission" date="2022-01" db="EMBL/GenBank/DDBJ databases">
        <authorList>
            <person name="King R."/>
        </authorList>
    </citation>
    <scope>NUCLEOTIDE SEQUENCE</scope>
</reference>
<dbReference type="EMBL" id="OV651814">
    <property type="protein sequence ID" value="CAH1105987.1"/>
    <property type="molecule type" value="Genomic_DNA"/>
</dbReference>
<accession>A0A9P0CMB2</accession>
<protein>
    <submittedName>
        <fullName evidence="1">Uncharacterized protein</fullName>
    </submittedName>
</protein>
<dbReference type="OrthoDB" id="10072079at2759"/>
<evidence type="ECO:0000313" key="2">
    <source>
        <dbReference type="Proteomes" id="UP001153636"/>
    </source>
</evidence>
<dbReference type="PANTHER" id="PTHR46289:SF14">
    <property type="entry name" value="DUF4371 DOMAIN-CONTAINING PROTEIN"/>
    <property type="match status" value="1"/>
</dbReference>
<sequence>MEDVVVVKTLRLWDKKMNVCGKFEFPFEDILTITLPLSRMLQTENLDKVTAYNLIQSILKLLNKHRCDENVYKEIFKEMSNLCEELDIHLTVLWQASRQTLRANIKNNNPEEYFKISIYIPLLDNIIEDINDRFSKDILNVFDYNTIFPVNLIGKTSHDLKIIAESLIKSMGCFLEDTDYVTAVQKLKVEIELWQSEFNHFVRNKDFDRAIMALFILNAIMIYI</sequence>